<evidence type="ECO:0000256" key="1">
    <source>
        <dbReference type="SAM" id="MobiDB-lite"/>
    </source>
</evidence>
<feature type="chain" id="PRO_5034920784" evidence="2">
    <location>
        <begin position="29"/>
        <end position="194"/>
    </location>
</feature>
<reference evidence="3" key="1">
    <citation type="submission" date="2021-08" db="EMBL/GenBank/DDBJ databases">
        <title>Genome of a novel bacterium of the phylum Verrucomicrobia, Oleiharenicola sp. KSB-15.</title>
        <authorList>
            <person name="Chung J.-H."/>
            <person name="Ahn J.-H."/>
            <person name="Yoon Y."/>
            <person name="Kim D.-Y."/>
            <person name="An S.-H."/>
            <person name="Park I."/>
            <person name="Yeon J."/>
        </authorList>
    </citation>
    <scope>NUCLEOTIDE SEQUENCE</scope>
    <source>
        <strain evidence="3">KSB-15</strain>
    </source>
</reference>
<feature type="region of interest" description="Disordered" evidence="1">
    <location>
        <begin position="25"/>
        <end position="47"/>
    </location>
</feature>
<sequence>MKTPALVSLFAALAVVPGASLLAQSPVAAPPAEPVTSGQPAPKRQRAISGDVAAALAASMPKYNPPPKPKPEEENVDLRDEDKPRNGIIRLPKYVVQQKKPEVFRERDLHTQSELMDIAMQRYAGLSYVPLSGMNRGVALLMYQEDERKKNISDLKEDAQDARRSGDTAEADYIKRQTNRAFSRDGGFGAPTDK</sequence>
<feature type="signal peptide" evidence="2">
    <location>
        <begin position="1"/>
        <end position="28"/>
    </location>
</feature>
<dbReference type="EMBL" id="CP080507">
    <property type="protein sequence ID" value="QYM80051.1"/>
    <property type="molecule type" value="Genomic_DNA"/>
</dbReference>
<name>A0A8F9XMA8_9BACT</name>
<dbReference type="KEGG" id="ole:K0B96_05375"/>
<keyword evidence="2" id="KW-0732">Signal</keyword>
<accession>A0A8F9XMA8</accession>
<evidence type="ECO:0000256" key="2">
    <source>
        <dbReference type="SAM" id="SignalP"/>
    </source>
</evidence>
<dbReference type="RefSeq" id="WP_220164680.1">
    <property type="nucleotide sequence ID" value="NZ_CP080507.1"/>
</dbReference>
<evidence type="ECO:0000313" key="4">
    <source>
        <dbReference type="Proteomes" id="UP000825051"/>
    </source>
</evidence>
<protein>
    <submittedName>
        <fullName evidence="3">Uncharacterized protein</fullName>
    </submittedName>
</protein>
<feature type="region of interest" description="Disordered" evidence="1">
    <location>
        <begin position="153"/>
        <end position="194"/>
    </location>
</feature>
<feature type="compositionally biased region" description="Basic and acidic residues" evidence="1">
    <location>
        <begin position="153"/>
        <end position="175"/>
    </location>
</feature>
<keyword evidence="4" id="KW-1185">Reference proteome</keyword>
<evidence type="ECO:0000313" key="3">
    <source>
        <dbReference type="EMBL" id="QYM80051.1"/>
    </source>
</evidence>
<proteinExistence type="predicted"/>
<feature type="region of interest" description="Disordered" evidence="1">
    <location>
        <begin position="59"/>
        <end position="81"/>
    </location>
</feature>
<dbReference type="AlphaFoldDB" id="A0A8F9XMA8"/>
<feature type="compositionally biased region" description="Basic and acidic residues" evidence="1">
    <location>
        <begin position="69"/>
        <end position="81"/>
    </location>
</feature>
<dbReference type="Proteomes" id="UP000825051">
    <property type="component" value="Chromosome"/>
</dbReference>
<gene>
    <name evidence="3" type="ORF">K0B96_05375</name>
</gene>
<organism evidence="3 4">
    <name type="scientific">Horticoccus luteus</name>
    <dbReference type="NCBI Taxonomy" id="2862869"/>
    <lineage>
        <taxon>Bacteria</taxon>
        <taxon>Pseudomonadati</taxon>
        <taxon>Verrucomicrobiota</taxon>
        <taxon>Opitutia</taxon>
        <taxon>Opitutales</taxon>
        <taxon>Opitutaceae</taxon>
        <taxon>Horticoccus</taxon>
    </lineage>
</organism>